<name>A0A0G1QGK6_9BACT</name>
<accession>A0A0G1QGK6</accession>
<dbReference type="Proteomes" id="UP000034487">
    <property type="component" value="Unassembled WGS sequence"/>
</dbReference>
<sequence length="163" mass="17765">MARFVLSVIAISLLALGAIYVVGSKSPKDDKANSPNAAVGSYELSSEKIDLGEMTVDDKKTATFTFKNTSTEPMNLSKFETSCNCTMTEVKMNGDTSPMFNMPAHMSATDRAWNRDLAVGDTATINVTYEPALMPVYGPIERYSTFKINSSKEIRLTVSAIVK</sequence>
<dbReference type="InterPro" id="IPR011467">
    <property type="entry name" value="DUF1573"/>
</dbReference>
<dbReference type="Pfam" id="PF07610">
    <property type="entry name" value="DUF1573"/>
    <property type="match status" value="1"/>
</dbReference>
<dbReference type="EMBL" id="LCMV01000011">
    <property type="protein sequence ID" value="KKU44091.1"/>
    <property type="molecule type" value="Genomic_DNA"/>
</dbReference>
<evidence type="ECO:0000313" key="1">
    <source>
        <dbReference type="EMBL" id="KKU44091.1"/>
    </source>
</evidence>
<dbReference type="Gene3D" id="2.60.40.10">
    <property type="entry name" value="Immunoglobulins"/>
    <property type="match status" value="1"/>
</dbReference>
<reference evidence="1 2" key="1">
    <citation type="journal article" date="2015" name="Nature">
        <title>rRNA introns, odd ribosomes, and small enigmatic genomes across a large radiation of phyla.</title>
        <authorList>
            <person name="Brown C.T."/>
            <person name="Hug L.A."/>
            <person name="Thomas B.C."/>
            <person name="Sharon I."/>
            <person name="Castelle C.J."/>
            <person name="Singh A."/>
            <person name="Wilkins M.J."/>
            <person name="Williams K.H."/>
            <person name="Banfield J.F."/>
        </authorList>
    </citation>
    <scope>NUCLEOTIDE SEQUENCE [LARGE SCALE GENOMIC DNA]</scope>
</reference>
<evidence type="ECO:0000313" key="2">
    <source>
        <dbReference type="Proteomes" id="UP000034487"/>
    </source>
</evidence>
<comment type="caution">
    <text evidence="1">The sequence shown here is derived from an EMBL/GenBank/DDBJ whole genome shotgun (WGS) entry which is preliminary data.</text>
</comment>
<evidence type="ECO:0008006" key="3">
    <source>
        <dbReference type="Google" id="ProtNLM"/>
    </source>
</evidence>
<gene>
    <name evidence="1" type="ORF">UX60_C0011G0021</name>
</gene>
<dbReference type="InterPro" id="IPR013783">
    <property type="entry name" value="Ig-like_fold"/>
</dbReference>
<organism evidence="1 2">
    <name type="scientific">Berkelbacteria bacterium GW2011_GWA2_46_7</name>
    <dbReference type="NCBI Taxonomy" id="1618335"/>
    <lineage>
        <taxon>Bacteria</taxon>
        <taxon>Candidatus Berkelbacteria</taxon>
    </lineage>
</organism>
<proteinExistence type="predicted"/>
<dbReference type="AlphaFoldDB" id="A0A0G1QGK6"/>
<protein>
    <recommendedName>
        <fullName evidence="3">DUF1573 domain-containing protein</fullName>
    </recommendedName>
</protein>